<comment type="caution">
    <text evidence="1">The sequence shown here is derived from an EMBL/GenBank/DDBJ whole genome shotgun (WGS) entry which is preliminary data.</text>
</comment>
<sequence>SLASFHPIHHKTSLQRMDHFHACFPDCLSAGWKLPLCTTVSPRPSVRAYCNYPLPRHTSPRTPMAALKVELLAAVRQDERSVAGCPLQQMGGTGRSGRFKEPESGPTGRGRTKSGAGYLMDGAALAGLISQQIGAFQRGVGSAWAVAHAAQAGSFLKFLAPAAATEKDKVPPPNADD</sequence>
<proteinExistence type="predicted"/>
<dbReference type="EMBL" id="CM043808">
    <property type="protein sequence ID" value="KAI4801571.1"/>
    <property type="molecule type" value="Genomic_DNA"/>
</dbReference>
<dbReference type="Proteomes" id="UP001057452">
    <property type="component" value="Chromosome 24"/>
</dbReference>
<reference evidence="1" key="1">
    <citation type="submission" date="2022-05" db="EMBL/GenBank/DDBJ databases">
        <title>Chromosome-level genome of Chaenocephalus aceratus.</title>
        <authorList>
            <person name="Park H."/>
        </authorList>
    </citation>
    <scope>NUCLEOTIDE SEQUENCE</scope>
    <source>
        <strain evidence="1">KU_202001</strain>
    </source>
</reference>
<evidence type="ECO:0000313" key="2">
    <source>
        <dbReference type="Proteomes" id="UP001057452"/>
    </source>
</evidence>
<keyword evidence="2" id="KW-1185">Reference proteome</keyword>
<protein>
    <submittedName>
        <fullName evidence="1">Uncharacterized protein</fullName>
    </submittedName>
</protein>
<organism evidence="1 2">
    <name type="scientific">Chaenocephalus aceratus</name>
    <name type="common">Blackfin icefish</name>
    <name type="synonym">Chaenichthys aceratus</name>
    <dbReference type="NCBI Taxonomy" id="36190"/>
    <lineage>
        <taxon>Eukaryota</taxon>
        <taxon>Metazoa</taxon>
        <taxon>Chordata</taxon>
        <taxon>Craniata</taxon>
        <taxon>Vertebrata</taxon>
        <taxon>Euteleostomi</taxon>
        <taxon>Actinopterygii</taxon>
        <taxon>Neopterygii</taxon>
        <taxon>Teleostei</taxon>
        <taxon>Neoteleostei</taxon>
        <taxon>Acanthomorphata</taxon>
        <taxon>Eupercaria</taxon>
        <taxon>Perciformes</taxon>
        <taxon>Notothenioidei</taxon>
        <taxon>Channichthyidae</taxon>
        <taxon>Chaenocephalus</taxon>
    </lineage>
</organism>
<gene>
    <name evidence="1" type="ORF">KUCAC02_019458</name>
</gene>
<feature type="non-terminal residue" evidence="1">
    <location>
        <position position="1"/>
    </location>
</feature>
<feature type="non-terminal residue" evidence="1">
    <location>
        <position position="177"/>
    </location>
</feature>
<name>A0ACB9VQ76_CHAAC</name>
<evidence type="ECO:0000313" key="1">
    <source>
        <dbReference type="EMBL" id="KAI4801571.1"/>
    </source>
</evidence>
<accession>A0ACB9VQ76</accession>